<evidence type="ECO:0000313" key="1">
    <source>
        <dbReference type="Proteomes" id="UP000835206"/>
    </source>
</evidence>
<accession>A0A9C6SNB9</accession>
<dbReference type="AlphaFoldDB" id="A0A9C6SNB9"/>
<sequence>MTSICILYVYISVRSRAPRLSAQIHSPYEYNTESTRSSYFSRACLTEYKIRYSVTYIVAATSIQLAKVTVDVFLVIIRVLAPSVELMSPTRSFVSSLRRFKGTTLWGYFVYLCSSCDISWYRTSTIQRGFTKLCRFAAVSTAHIFERGKGVGYMYNGIQVNVTSL</sequence>
<dbReference type="RefSeq" id="XP_048264141.1">
    <property type="nucleotide sequence ID" value="XM_048408184.1"/>
</dbReference>
<name>A0A9C6SNB9_BOMTE</name>
<proteinExistence type="predicted"/>
<evidence type="ECO:0000313" key="2">
    <source>
        <dbReference type="RefSeq" id="XP_048264141.1"/>
    </source>
</evidence>
<keyword evidence="1" id="KW-1185">Reference proteome</keyword>
<reference evidence="2" key="1">
    <citation type="submission" date="2025-08" db="UniProtKB">
        <authorList>
            <consortium name="RefSeq"/>
        </authorList>
    </citation>
    <scope>IDENTIFICATION</scope>
</reference>
<dbReference type="GeneID" id="125385563"/>
<gene>
    <name evidence="2" type="primary">LOC125385563</name>
</gene>
<organism evidence="1 2">
    <name type="scientific">Bombus terrestris</name>
    <name type="common">Buff-tailed bumblebee</name>
    <name type="synonym">Apis terrestris</name>
    <dbReference type="NCBI Taxonomy" id="30195"/>
    <lineage>
        <taxon>Eukaryota</taxon>
        <taxon>Metazoa</taxon>
        <taxon>Ecdysozoa</taxon>
        <taxon>Arthropoda</taxon>
        <taxon>Hexapoda</taxon>
        <taxon>Insecta</taxon>
        <taxon>Pterygota</taxon>
        <taxon>Neoptera</taxon>
        <taxon>Endopterygota</taxon>
        <taxon>Hymenoptera</taxon>
        <taxon>Apocrita</taxon>
        <taxon>Aculeata</taxon>
        <taxon>Apoidea</taxon>
        <taxon>Anthophila</taxon>
        <taxon>Apidae</taxon>
        <taxon>Bombus</taxon>
        <taxon>Bombus</taxon>
    </lineage>
</organism>
<protein>
    <submittedName>
        <fullName evidence="2">Uncharacterized protein LOC125385563 isoform X2</fullName>
    </submittedName>
</protein>
<dbReference type="Proteomes" id="UP000835206">
    <property type="component" value="Chromosome 8"/>
</dbReference>